<evidence type="ECO:0000313" key="7">
    <source>
        <dbReference type="EMBL" id="BBM36632.1"/>
    </source>
</evidence>
<dbReference type="Proteomes" id="UP000321606">
    <property type="component" value="Chromosome"/>
</dbReference>
<dbReference type="PANTHER" id="PTHR43648:SF1">
    <property type="entry name" value="ELECTRON TRANSFER FLAVOPROTEIN BETA SUBUNIT LYSINE METHYLTRANSFERASE"/>
    <property type="match status" value="1"/>
</dbReference>
<feature type="binding site" evidence="6">
    <location>
        <position position="242"/>
    </location>
    <ligand>
        <name>S-adenosyl-L-methionine</name>
        <dbReference type="ChEBI" id="CHEBI:59789"/>
    </ligand>
</feature>
<dbReference type="SUPFAM" id="SSF53335">
    <property type="entry name" value="S-adenosyl-L-methionine-dependent methyltransferases"/>
    <property type="match status" value="1"/>
</dbReference>
<evidence type="ECO:0000256" key="4">
    <source>
        <dbReference type="ARBA" id="ARBA00022679"/>
    </source>
</evidence>
<dbReference type="EMBL" id="AP019822">
    <property type="protein sequence ID" value="BBM36632.1"/>
    <property type="molecule type" value="Genomic_DNA"/>
</dbReference>
<dbReference type="GO" id="GO:0032259">
    <property type="term" value="P:methylation"/>
    <property type="evidence" value="ECO:0007669"/>
    <property type="project" value="UniProtKB-KW"/>
</dbReference>
<dbReference type="RefSeq" id="WP_026737876.1">
    <property type="nucleotide sequence ID" value="NZ_AP019822.1"/>
</dbReference>
<dbReference type="STRING" id="714315.GCA_000516535_01583"/>
<evidence type="ECO:0000256" key="3">
    <source>
        <dbReference type="ARBA" id="ARBA00022603"/>
    </source>
</evidence>
<feature type="binding site" evidence="6">
    <location>
        <position position="177"/>
    </location>
    <ligand>
        <name>S-adenosyl-L-methionine</name>
        <dbReference type="ChEBI" id="CHEBI:59789"/>
    </ligand>
</feature>
<comment type="similarity">
    <text evidence="1 6">Belongs to the methyltransferase superfamily. PrmA family.</text>
</comment>
<feature type="binding site" evidence="6">
    <location>
        <position position="156"/>
    </location>
    <ligand>
        <name>S-adenosyl-L-methionine</name>
        <dbReference type="ChEBI" id="CHEBI:59789"/>
    </ligand>
</feature>
<dbReference type="InterPro" id="IPR050078">
    <property type="entry name" value="Ribosomal_L11_MeTrfase_PrmA"/>
</dbReference>
<dbReference type="GO" id="GO:0005737">
    <property type="term" value="C:cytoplasm"/>
    <property type="evidence" value="ECO:0007669"/>
    <property type="project" value="UniProtKB-SubCell"/>
</dbReference>
<evidence type="ECO:0000256" key="6">
    <source>
        <dbReference type="HAMAP-Rule" id="MF_00735"/>
    </source>
</evidence>
<evidence type="ECO:0000256" key="2">
    <source>
        <dbReference type="ARBA" id="ARBA00022490"/>
    </source>
</evidence>
<gene>
    <name evidence="6" type="primary">prmA</name>
    <name evidence="7" type="ORF">JCM16774_1576</name>
</gene>
<organism evidence="7 8">
    <name type="scientific">Pseudoleptotrichia goodfellowii</name>
    <dbReference type="NCBI Taxonomy" id="157692"/>
    <lineage>
        <taxon>Bacteria</taxon>
        <taxon>Fusobacteriati</taxon>
        <taxon>Fusobacteriota</taxon>
        <taxon>Fusobacteriia</taxon>
        <taxon>Fusobacteriales</taxon>
        <taxon>Leptotrichiaceae</taxon>
        <taxon>Pseudoleptotrichia</taxon>
    </lineage>
</organism>
<dbReference type="PIRSF" id="PIRSF000401">
    <property type="entry name" value="RPL11_MTase"/>
    <property type="match status" value="1"/>
</dbReference>
<dbReference type="HAMAP" id="MF_00735">
    <property type="entry name" value="Methyltr_PrmA"/>
    <property type="match status" value="1"/>
</dbReference>
<evidence type="ECO:0000256" key="1">
    <source>
        <dbReference type="ARBA" id="ARBA00009741"/>
    </source>
</evidence>
<keyword evidence="3 6" id="KW-0489">Methyltransferase</keyword>
<dbReference type="GO" id="GO:0005840">
    <property type="term" value="C:ribosome"/>
    <property type="evidence" value="ECO:0007669"/>
    <property type="project" value="UniProtKB-KW"/>
</dbReference>
<comment type="subcellular location">
    <subcellularLocation>
        <location evidence="6">Cytoplasm</location>
    </subcellularLocation>
</comment>
<name>A0A510JBG2_9FUSO</name>
<protein>
    <recommendedName>
        <fullName evidence="6">Ribosomal protein L11 methyltransferase</fullName>
        <shortName evidence="6">L11 Mtase</shortName>
        <ecNumber evidence="6">2.1.1.-</ecNumber>
    </recommendedName>
</protein>
<proteinExistence type="inferred from homology"/>
<reference evidence="7 8" key="1">
    <citation type="submission" date="2019-07" db="EMBL/GenBank/DDBJ databases">
        <title>Complete Genome Sequence of Leptotrichia goodfellowii Strain JCM 16774.</title>
        <authorList>
            <person name="Watanabe S."/>
            <person name="Cui L."/>
        </authorList>
    </citation>
    <scope>NUCLEOTIDE SEQUENCE [LARGE SCALE GENOMIC DNA]</scope>
    <source>
        <strain evidence="7 8">JCM16774</strain>
    </source>
</reference>
<dbReference type="Gene3D" id="3.40.50.150">
    <property type="entry name" value="Vaccinia Virus protein VP39"/>
    <property type="match status" value="1"/>
</dbReference>
<dbReference type="CDD" id="cd02440">
    <property type="entry name" value="AdoMet_MTases"/>
    <property type="match status" value="1"/>
</dbReference>
<accession>A0A510JBG2</accession>
<evidence type="ECO:0000313" key="8">
    <source>
        <dbReference type="Proteomes" id="UP000321606"/>
    </source>
</evidence>
<dbReference type="GO" id="GO:0016279">
    <property type="term" value="F:protein-lysine N-methyltransferase activity"/>
    <property type="evidence" value="ECO:0007669"/>
    <property type="project" value="RHEA"/>
</dbReference>
<dbReference type="EC" id="2.1.1.-" evidence="6"/>
<dbReference type="InterPro" id="IPR004498">
    <property type="entry name" value="Ribosomal_PrmA_MeTrfase"/>
</dbReference>
<comment type="catalytic activity">
    <reaction evidence="6">
        <text>L-lysyl-[protein] + 3 S-adenosyl-L-methionine = N(6),N(6),N(6)-trimethyl-L-lysyl-[protein] + 3 S-adenosyl-L-homocysteine + 3 H(+)</text>
        <dbReference type="Rhea" id="RHEA:54192"/>
        <dbReference type="Rhea" id="RHEA-COMP:9752"/>
        <dbReference type="Rhea" id="RHEA-COMP:13826"/>
        <dbReference type="ChEBI" id="CHEBI:15378"/>
        <dbReference type="ChEBI" id="CHEBI:29969"/>
        <dbReference type="ChEBI" id="CHEBI:57856"/>
        <dbReference type="ChEBI" id="CHEBI:59789"/>
        <dbReference type="ChEBI" id="CHEBI:61961"/>
    </reaction>
</comment>
<dbReference type="OrthoDB" id="9785995at2"/>
<keyword evidence="4 6" id="KW-0808">Transferase</keyword>
<dbReference type="InterPro" id="IPR029063">
    <property type="entry name" value="SAM-dependent_MTases_sf"/>
</dbReference>
<feature type="binding site" evidence="6">
    <location>
        <position position="199"/>
    </location>
    <ligand>
        <name>S-adenosyl-L-methionine</name>
        <dbReference type="ChEBI" id="CHEBI:59789"/>
    </ligand>
</feature>
<dbReference type="PANTHER" id="PTHR43648">
    <property type="entry name" value="ELECTRON TRANSFER FLAVOPROTEIN BETA SUBUNIT LYSINE METHYLTRANSFERASE"/>
    <property type="match status" value="1"/>
</dbReference>
<comment type="function">
    <text evidence="6">Methylates ribosomal protein L11.</text>
</comment>
<dbReference type="KEGG" id="lgo:JCM16774_1576"/>
<keyword evidence="7" id="KW-0687">Ribonucleoprotein</keyword>
<keyword evidence="5 6" id="KW-0949">S-adenosyl-L-methionine</keyword>
<evidence type="ECO:0000256" key="5">
    <source>
        <dbReference type="ARBA" id="ARBA00022691"/>
    </source>
</evidence>
<dbReference type="NCBIfam" id="TIGR00406">
    <property type="entry name" value="prmA"/>
    <property type="match status" value="1"/>
</dbReference>
<dbReference type="AlphaFoldDB" id="A0A510JBG2"/>
<dbReference type="Pfam" id="PF06325">
    <property type="entry name" value="PrmA"/>
    <property type="match status" value="1"/>
</dbReference>
<sequence>MEWIKVKVEYFSDNSEISKAKIINIFEEIGIKQIEAVDYFSDNSLDYNENFKSKNDIWSIIGYVINNRFAKSKLKIIKHALEEYSEENEDFGYEIYTSECSDDDWKDEWKKYFHTAKITENIVIKPSWDEYEPAGNEKVIEIDPGMAFGTGTHETTSLCVEFLEKYSENKDKLLDIGCGSGILMLIGKKLEINKVTGIDIDEKVEEVVKENFAKNNIHENFEVIIGNLVNNINEKYDIVVSNILVDVLTELLEDIEKVLLKDSVIIFSGILKEKEEMFLEKTKLYKLEQIDRNEKNNWVSLVFRYKGELL</sequence>
<keyword evidence="7" id="KW-0689">Ribosomal protein</keyword>
<keyword evidence="2 6" id="KW-0963">Cytoplasm</keyword>